<evidence type="ECO:0000313" key="2">
    <source>
        <dbReference type="Proteomes" id="UP000319557"/>
    </source>
</evidence>
<protein>
    <submittedName>
        <fullName evidence="1">Uncharacterized protein</fullName>
    </submittedName>
</protein>
<keyword evidence="2" id="KW-1185">Reference proteome</keyword>
<dbReference type="AlphaFoldDB" id="A0A517M3Q6"/>
<name>A0A517M3Q6_9BACT</name>
<evidence type="ECO:0000313" key="1">
    <source>
        <dbReference type="EMBL" id="QDS89507.1"/>
    </source>
</evidence>
<proteinExistence type="predicted"/>
<dbReference type="EMBL" id="CP036261">
    <property type="protein sequence ID" value="QDS89507.1"/>
    <property type="molecule type" value="Genomic_DNA"/>
</dbReference>
<dbReference type="KEGG" id="ruv:EC9_37070"/>
<reference evidence="1 2" key="1">
    <citation type="submission" date="2019-02" db="EMBL/GenBank/DDBJ databases">
        <title>Deep-cultivation of Planctomycetes and their phenomic and genomic characterization uncovers novel biology.</title>
        <authorList>
            <person name="Wiegand S."/>
            <person name="Jogler M."/>
            <person name="Boedeker C."/>
            <person name="Pinto D."/>
            <person name="Vollmers J."/>
            <person name="Rivas-Marin E."/>
            <person name="Kohn T."/>
            <person name="Peeters S.H."/>
            <person name="Heuer A."/>
            <person name="Rast P."/>
            <person name="Oberbeckmann S."/>
            <person name="Bunk B."/>
            <person name="Jeske O."/>
            <person name="Meyerdierks A."/>
            <person name="Storesund J.E."/>
            <person name="Kallscheuer N."/>
            <person name="Luecker S."/>
            <person name="Lage O.M."/>
            <person name="Pohl T."/>
            <person name="Merkel B.J."/>
            <person name="Hornburger P."/>
            <person name="Mueller R.-W."/>
            <person name="Bruemmer F."/>
            <person name="Labrenz M."/>
            <person name="Spormann A.M."/>
            <person name="Op den Camp H."/>
            <person name="Overmann J."/>
            <person name="Amann R."/>
            <person name="Jetten M.S.M."/>
            <person name="Mascher T."/>
            <person name="Medema M.H."/>
            <person name="Devos D.P."/>
            <person name="Kaster A.-K."/>
            <person name="Ovreas L."/>
            <person name="Rohde M."/>
            <person name="Galperin M.Y."/>
            <person name="Jogler C."/>
        </authorList>
    </citation>
    <scope>NUCLEOTIDE SEQUENCE [LARGE SCALE GENOMIC DNA]</scope>
    <source>
        <strain evidence="1 2">EC9</strain>
    </source>
</reference>
<accession>A0A517M3Q6</accession>
<organism evidence="1 2">
    <name type="scientific">Rosistilla ulvae</name>
    <dbReference type="NCBI Taxonomy" id="1930277"/>
    <lineage>
        <taxon>Bacteria</taxon>
        <taxon>Pseudomonadati</taxon>
        <taxon>Planctomycetota</taxon>
        <taxon>Planctomycetia</taxon>
        <taxon>Pirellulales</taxon>
        <taxon>Pirellulaceae</taxon>
        <taxon>Rosistilla</taxon>
    </lineage>
</organism>
<gene>
    <name evidence="1" type="ORF">EC9_37070</name>
</gene>
<sequence length="70" mass="7698">MSRDSTVAANYWQLGRRKVSPNSHADGQGNAKRRTIAPRFAVMPLMLGWARTGRLIFASMAELAADYAST</sequence>
<dbReference type="Proteomes" id="UP000319557">
    <property type="component" value="Chromosome"/>
</dbReference>